<dbReference type="InterPro" id="IPR001845">
    <property type="entry name" value="HTH_ArsR_DNA-bd_dom"/>
</dbReference>
<dbReference type="GO" id="GO:0003677">
    <property type="term" value="F:DNA binding"/>
    <property type="evidence" value="ECO:0007669"/>
    <property type="project" value="UniProtKB-KW"/>
</dbReference>
<dbReference type="Pfam" id="PF12840">
    <property type="entry name" value="HTH_20"/>
    <property type="match status" value="1"/>
</dbReference>
<dbReference type="InterPro" id="IPR051011">
    <property type="entry name" value="Metal_resp_trans_reg"/>
</dbReference>
<dbReference type="CDD" id="cd00090">
    <property type="entry name" value="HTH_ARSR"/>
    <property type="match status" value="1"/>
</dbReference>
<dbReference type="SMART" id="SM00418">
    <property type="entry name" value="HTH_ARSR"/>
    <property type="match status" value="1"/>
</dbReference>
<dbReference type="Proteomes" id="UP000589626">
    <property type="component" value="Unassembled WGS sequence"/>
</dbReference>
<evidence type="ECO:0000256" key="3">
    <source>
        <dbReference type="ARBA" id="ARBA00023163"/>
    </source>
</evidence>
<dbReference type="InterPro" id="IPR011991">
    <property type="entry name" value="ArsR-like_HTH"/>
</dbReference>
<dbReference type="GO" id="GO:0003700">
    <property type="term" value="F:DNA-binding transcription factor activity"/>
    <property type="evidence" value="ECO:0007669"/>
    <property type="project" value="InterPro"/>
</dbReference>
<keyword evidence="6" id="KW-1185">Reference proteome</keyword>
<keyword evidence="1" id="KW-0805">Transcription regulation</keyword>
<dbReference type="PANTHER" id="PTHR43132:SF2">
    <property type="entry name" value="ARSENICAL RESISTANCE OPERON REPRESSOR ARSR-RELATED"/>
    <property type="match status" value="1"/>
</dbReference>
<dbReference type="SUPFAM" id="SSF46785">
    <property type="entry name" value="Winged helix' DNA-binding domain"/>
    <property type="match status" value="1"/>
</dbReference>
<keyword evidence="3" id="KW-0804">Transcription</keyword>
<dbReference type="PANTHER" id="PTHR43132">
    <property type="entry name" value="ARSENICAL RESISTANCE OPERON REPRESSOR ARSR-RELATED"/>
    <property type="match status" value="1"/>
</dbReference>
<dbReference type="AlphaFoldDB" id="A0A7W4W1N7"/>
<name>A0A7W4W1N7_9ACTN</name>
<sequence>MPFQSRGQQVHDPKILRAIAHPLRNRILAELSASGSMRAADLARELDIPANQASFHLRQLAKYGLVEDDPDAARDRRDRVWRLTSEHGLMVKIDELEQQPGGRAASAVFRQNAAAWGRAVVDAAYDDANRSPDAFRTVNEQALRLTREEAEQLAQEIDEVVAGWADRHRGRADERATYLWFSVLQPHPQVHAEGDA</sequence>
<feature type="domain" description="HTH arsR-type" evidence="4">
    <location>
        <begin position="14"/>
        <end position="97"/>
    </location>
</feature>
<organism evidence="5 6">
    <name type="scientific">Nocardioides soli</name>
    <dbReference type="NCBI Taxonomy" id="1036020"/>
    <lineage>
        <taxon>Bacteria</taxon>
        <taxon>Bacillati</taxon>
        <taxon>Actinomycetota</taxon>
        <taxon>Actinomycetes</taxon>
        <taxon>Propionibacteriales</taxon>
        <taxon>Nocardioidaceae</taxon>
        <taxon>Nocardioides</taxon>
    </lineage>
</organism>
<accession>A0A7W4W1N7</accession>
<dbReference type="Gene3D" id="1.10.10.10">
    <property type="entry name" value="Winged helix-like DNA-binding domain superfamily/Winged helix DNA-binding domain"/>
    <property type="match status" value="1"/>
</dbReference>
<dbReference type="InterPro" id="IPR036390">
    <property type="entry name" value="WH_DNA-bd_sf"/>
</dbReference>
<evidence type="ECO:0000313" key="5">
    <source>
        <dbReference type="EMBL" id="MBB3045297.1"/>
    </source>
</evidence>
<dbReference type="RefSeq" id="WP_183595280.1">
    <property type="nucleotide sequence ID" value="NZ_JACHWR010000005.1"/>
</dbReference>
<reference evidence="5 6" key="1">
    <citation type="submission" date="2020-08" db="EMBL/GenBank/DDBJ databases">
        <title>Sequencing the genomes of 1000 actinobacteria strains.</title>
        <authorList>
            <person name="Klenk H.-P."/>
        </authorList>
    </citation>
    <scope>NUCLEOTIDE SEQUENCE [LARGE SCALE GENOMIC DNA]</scope>
    <source>
        <strain evidence="5 6">DSM 105498</strain>
    </source>
</reference>
<dbReference type="EMBL" id="JACHWR010000005">
    <property type="protein sequence ID" value="MBB3045297.1"/>
    <property type="molecule type" value="Genomic_DNA"/>
</dbReference>
<dbReference type="InterPro" id="IPR036388">
    <property type="entry name" value="WH-like_DNA-bd_sf"/>
</dbReference>
<evidence type="ECO:0000256" key="1">
    <source>
        <dbReference type="ARBA" id="ARBA00023015"/>
    </source>
</evidence>
<keyword evidence="2" id="KW-0238">DNA-binding</keyword>
<gene>
    <name evidence="5" type="ORF">FHU40_005150</name>
</gene>
<evidence type="ECO:0000256" key="2">
    <source>
        <dbReference type="ARBA" id="ARBA00023125"/>
    </source>
</evidence>
<comment type="caution">
    <text evidence="5">The sequence shown here is derived from an EMBL/GenBank/DDBJ whole genome shotgun (WGS) entry which is preliminary data.</text>
</comment>
<evidence type="ECO:0000313" key="6">
    <source>
        <dbReference type="Proteomes" id="UP000589626"/>
    </source>
</evidence>
<proteinExistence type="predicted"/>
<evidence type="ECO:0000259" key="4">
    <source>
        <dbReference type="SMART" id="SM00418"/>
    </source>
</evidence>
<protein>
    <submittedName>
        <fullName evidence="5">Putative ArsR family transcriptional regulator</fullName>
    </submittedName>
</protein>